<reference evidence="3" key="1">
    <citation type="submission" date="2021-07" db="EMBL/GenBank/DDBJ databases">
        <authorList>
            <person name="Durling M."/>
        </authorList>
    </citation>
    <scope>NUCLEOTIDE SEQUENCE</scope>
</reference>
<proteinExistence type="predicted"/>
<name>A0A9N9LXR6_9HELO</name>
<dbReference type="PANTHER" id="PTHR35910:SF6">
    <property type="entry name" value="2EXR DOMAIN-CONTAINING PROTEIN"/>
    <property type="match status" value="1"/>
</dbReference>
<dbReference type="AlphaFoldDB" id="A0A9N9LXR6"/>
<feature type="compositionally biased region" description="Basic residues" evidence="1">
    <location>
        <begin position="1"/>
        <end position="10"/>
    </location>
</feature>
<evidence type="ECO:0000256" key="1">
    <source>
        <dbReference type="SAM" id="MobiDB-lite"/>
    </source>
</evidence>
<dbReference type="EMBL" id="CAJVRM010000507">
    <property type="protein sequence ID" value="CAG8981672.1"/>
    <property type="molecule type" value="Genomic_DNA"/>
</dbReference>
<dbReference type="OrthoDB" id="3473305at2759"/>
<feature type="domain" description="2EXR" evidence="2">
    <location>
        <begin position="38"/>
        <end position="130"/>
    </location>
</feature>
<comment type="caution">
    <text evidence="3">The sequence shown here is derived from an EMBL/GenBank/DDBJ whole genome shotgun (WGS) entry which is preliminary data.</text>
</comment>
<feature type="region of interest" description="Disordered" evidence="1">
    <location>
        <begin position="1"/>
        <end position="39"/>
    </location>
</feature>
<keyword evidence="4" id="KW-1185">Reference proteome</keyword>
<protein>
    <recommendedName>
        <fullName evidence="2">2EXR domain-containing protein</fullName>
    </recommendedName>
</protein>
<dbReference type="InterPro" id="IPR045518">
    <property type="entry name" value="2EXR"/>
</dbReference>
<gene>
    <name evidence="3" type="ORF">HYALB_00006543</name>
</gene>
<evidence type="ECO:0000313" key="4">
    <source>
        <dbReference type="Proteomes" id="UP000701801"/>
    </source>
</evidence>
<dbReference type="Pfam" id="PF20150">
    <property type="entry name" value="2EXR"/>
    <property type="match status" value="1"/>
</dbReference>
<dbReference type="Proteomes" id="UP000701801">
    <property type="component" value="Unassembled WGS sequence"/>
</dbReference>
<evidence type="ECO:0000259" key="2">
    <source>
        <dbReference type="Pfam" id="PF20150"/>
    </source>
</evidence>
<dbReference type="PANTHER" id="PTHR35910">
    <property type="entry name" value="2EXR DOMAIN-CONTAINING PROTEIN"/>
    <property type="match status" value="1"/>
</dbReference>
<sequence length="291" mass="33827">MPRTKGKRRNQSAQRSNKPKKRKTTTVIEQPPKPAGPTFLSLPREIRQMIYDLLIEKRLISLAYDRVLNGPVQIFFAKKPPCFLLPSPQILSICQDSRVYALSKGYRPWDLRNSQGKTLRMMFSPDLDTISFPRTASLGDFNPAFFPTAFPEVTQYIKKLALPSTHWRIFADEKAEVLDHISLLLWHVFKGVTDIWVMFEPDFEGDHTVLRNPKGWYVPRDIQSGIEKERAKFPWKNKLLGKKAPQIRVVLDERDIMEGAECCLILRSMRGYDSIRSLCKYVKDRRGDDDW</sequence>
<accession>A0A9N9LXR6</accession>
<organism evidence="3 4">
    <name type="scientific">Hymenoscyphus albidus</name>
    <dbReference type="NCBI Taxonomy" id="595503"/>
    <lineage>
        <taxon>Eukaryota</taxon>
        <taxon>Fungi</taxon>
        <taxon>Dikarya</taxon>
        <taxon>Ascomycota</taxon>
        <taxon>Pezizomycotina</taxon>
        <taxon>Leotiomycetes</taxon>
        <taxon>Helotiales</taxon>
        <taxon>Helotiaceae</taxon>
        <taxon>Hymenoscyphus</taxon>
    </lineage>
</organism>
<evidence type="ECO:0000313" key="3">
    <source>
        <dbReference type="EMBL" id="CAG8981672.1"/>
    </source>
</evidence>